<dbReference type="EMBL" id="BSCI01000003">
    <property type="protein sequence ID" value="GLG86026.1"/>
    <property type="molecule type" value="Genomic_DNA"/>
</dbReference>
<evidence type="ECO:0000313" key="6">
    <source>
        <dbReference type="Proteomes" id="UP000095727"/>
    </source>
</evidence>
<dbReference type="Proteomes" id="UP001145109">
    <property type="component" value="Unassembled WGS sequence"/>
</dbReference>
<evidence type="ECO:0000313" key="1">
    <source>
        <dbReference type="EMBL" id="CUN13106.1"/>
    </source>
</evidence>
<gene>
    <name evidence="3" type="ORF">comes_05710</name>
    <name evidence="2" type="ORF">ERS852481_02057</name>
    <name evidence="1" type="ORF">ERS852574_02898</name>
    <name evidence="4" type="ORF">HUU93_07155</name>
</gene>
<dbReference type="Proteomes" id="UP000554488">
    <property type="component" value="Unassembled WGS sequence"/>
</dbReference>
<reference evidence="3" key="5">
    <citation type="submission" date="2022-11" db="EMBL/GenBank/DDBJ databases">
        <title>Draft genome sequence of Coprococcus comes strain 31264.</title>
        <authorList>
            <person name="Hisatomi A."/>
            <person name="Ohkuma M."/>
            <person name="Sakamoto M."/>
        </authorList>
    </citation>
    <scope>NUCLEOTIDE SEQUENCE</scope>
    <source>
        <strain evidence="3">JCM 31264</strain>
    </source>
</reference>
<accession>A0A173UFI7</accession>
<reference evidence="4 7" key="3">
    <citation type="submission" date="2020-07" db="EMBL/GenBank/DDBJ databases">
        <title>Bacterial metabolism rescues the inhibition of intestinal drug absorption by food and drug additives.</title>
        <authorList>
            <person name="Zou L."/>
            <person name="Spanogiannopoulos P."/>
            <person name="Chien H.-C."/>
            <person name="Pieper L.M."/>
            <person name="Cai W."/>
            <person name="Khuri N."/>
            <person name="Pottel J."/>
            <person name="Vora B."/>
            <person name="Ni Z."/>
            <person name="Tsakalozou E."/>
            <person name="Zhang W."/>
            <person name="Shoichet B.K."/>
            <person name="Giacomini K.M."/>
            <person name="Turnbaugh P.J."/>
        </authorList>
    </citation>
    <scope>NUCLEOTIDE SEQUENCE [LARGE SCALE GENOMIC DNA]</scope>
    <source>
        <strain evidence="4 7">F22</strain>
    </source>
</reference>
<dbReference type="AlphaFoldDB" id="A0A173UFI7"/>
<dbReference type="EMBL" id="CYZK01000013">
    <property type="protein sequence ID" value="CUO43050.1"/>
    <property type="molecule type" value="Genomic_DNA"/>
</dbReference>
<sequence length="66" mass="7893">MERDIFDDMIKRVECSYVSDLRYNKKIVESKLKTMDLSLYDEKQLEEFAQYVFNCGWSEIGGKLDK</sequence>
<reference evidence="3" key="4">
    <citation type="submission" date="2022-09" db="EMBL/GenBank/DDBJ databases">
        <title>Draft genome sequence of Coprococcus comes strain 31264.</title>
        <authorList>
            <person name="Atsushi H."/>
            <person name="Moriya O."/>
            <person name="Mitsuo S."/>
        </authorList>
    </citation>
    <scope>NUCLEOTIDE SEQUENCE</scope>
    <source>
        <strain evidence="3">JCM 31264</strain>
    </source>
</reference>
<evidence type="ECO:0000313" key="3">
    <source>
        <dbReference type="EMBL" id="GLG86026.1"/>
    </source>
</evidence>
<protein>
    <submittedName>
        <fullName evidence="1">Uncharacterized protein</fullName>
    </submittedName>
</protein>
<evidence type="ECO:0000313" key="2">
    <source>
        <dbReference type="EMBL" id="CUO43050.1"/>
    </source>
</evidence>
<dbReference type="EMBL" id="CYXR01000027">
    <property type="protein sequence ID" value="CUN13106.1"/>
    <property type="molecule type" value="Genomic_DNA"/>
</dbReference>
<name>A0A173UFI7_9FIRM</name>
<dbReference type="OrthoDB" id="1645130at2"/>
<reference evidence="4 7" key="2">
    <citation type="submission" date="2020-04" db="EMBL/GenBank/DDBJ databases">
        <authorList>
            <person name="Pieper L."/>
        </authorList>
    </citation>
    <scope>NUCLEOTIDE SEQUENCE [LARGE SCALE GENOMIC DNA]</scope>
    <source>
        <strain evidence="4 7">F22</strain>
    </source>
</reference>
<evidence type="ECO:0000313" key="4">
    <source>
        <dbReference type="EMBL" id="NUN86381.1"/>
    </source>
</evidence>
<evidence type="ECO:0000313" key="5">
    <source>
        <dbReference type="Proteomes" id="UP000095362"/>
    </source>
</evidence>
<dbReference type="PaxDb" id="410072-ERS852525_02933"/>
<dbReference type="Proteomes" id="UP000095362">
    <property type="component" value="Unassembled WGS sequence"/>
</dbReference>
<dbReference type="RefSeq" id="WP_055158251.1">
    <property type="nucleotide sequence ID" value="NZ_BSCI01000003.1"/>
</dbReference>
<dbReference type="EMBL" id="JABWDC010000021">
    <property type="protein sequence ID" value="NUN86381.1"/>
    <property type="molecule type" value="Genomic_DNA"/>
</dbReference>
<dbReference type="Proteomes" id="UP000095727">
    <property type="component" value="Unassembled WGS sequence"/>
</dbReference>
<organism evidence="1 6">
    <name type="scientific">Coprococcus comes</name>
    <dbReference type="NCBI Taxonomy" id="410072"/>
    <lineage>
        <taxon>Bacteria</taxon>
        <taxon>Bacillati</taxon>
        <taxon>Bacillota</taxon>
        <taxon>Clostridia</taxon>
        <taxon>Lachnospirales</taxon>
        <taxon>Lachnospiraceae</taxon>
        <taxon>Coprococcus</taxon>
    </lineage>
</organism>
<reference evidence="5 6" key="1">
    <citation type="submission" date="2015-09" db="EMBL/GenBank/DDBJ databases">
        <authorList>
            <consortium name="Pathogen Informatics"/>
        </authorList>
    </citation>
    <scope>NUCLEOTIDE SEQUENCE [LARGE SCALE GENOMIC DNA]</scope>
    <source>
        <strain evidence="2 5">2789STDY5834866</strain>
        <strain evidence="1 6">2789STDY5834962</strain>
    </source>
</reference>
<dbReference type="STRING" id="410072.ERS852525_02933"/>
<proteinExistence type="predicted"/>
<evidence type="ECO:0000313" key="7">
    <source>
        <dbReference type="Proteomes" id="UP000554488"/>
    </source>
</evidence>